<dbReference type="Pfam" id="PF07677">
    <property type="entry name" value="A2M_recep"/>
    <property type="match status" value="1"/>
</dbReference>
<dbReference type="InterPro" id="IPR036595">
    <property type="entry name" value="A-macroglobulin_rcpt-bd_sf"/>
</dbReference>
<dbReference type="InterPro" id="IPR011626">
    <property type="entry name" value="Alpha-macroglobulin_TED"/>
</dbReference>
<dbReference type="Gene3D" id="2.60.40.1930">
    <property type="match status" value="1"/>
</dbReference>
<dbReference type="Gene3D" id="2.60.40.10">
    <property type="entry name" value="Immunoglobulins"/>
    <property type="match status" value="1"/>
</dbReference>
<reference evidence="5" key="3">
    <citation type="submission" date="2020-05" db="UniProtKB">
        <authorList>
            <consortium name="EnsemblMetazoa"/>
        </authorList>
    </citation>
    <scope>IDENTIFICATION</scope>
    <source>
        <strain evidence="5">PEST</strain>
    </source>
</reference>
<proteinExistence type="predicted"/>
<dbReference type="Gene3D" id="1.50.10.20">
    <property type="match status" value="1"/>
</dbReference>
<evidence type="ECO:0000313" key="6">
    <source>
        <dbReference type="Proteomes" id="UP000007062"/>
    </source>
</evidence>
<evidence type="ECO:0000256" key="2">
    <source>
        <dbReference type="ARBA" id="ARBA00022966"/>
    </source>
</evidence>
<dbReference type="Gene3D" id="2.60.40.690">
    <property type="entry name" value="Alpha-macroglobulin, receptor-binding domain"/>
    <property type="match status" value="1"/>
</dbReference>
<dbReference type="GO" id="GO:0005615">
    <property type="term" value="C:extracellular space"/>
    <property type="evidence" value="ECO:0007669"/>
    <property type="project" value="InterPro"/>
</dbReference>
<dbReference type="Gene3D" id="2.60.40.1940">
    <property type="match status" value="1"/>
</dbReference>
<accession>A0A1S4GYV9</accession>
<dbReference type="PANTHER" id="PTHR11412:SF136">
    <property type="entry name" value="CD109 ANTIGEN"/>
    <property type="match status" value="1"/>
</dbReference>
<dbReference type="SUPFAM" id="SSF48239">
    <property type="entry name" value="Terpenoid cyclases/Protein prenyltransferases"/>
    <property type="match status" value="1"/>
</dbReference>
<dbReference type="VEuPathDB" id="VectorBase:AGAMI1_011741"/>
<dbReference type="PANTHER" id="PTHR11412">
    <property type="entry name" value="MACROGLOBULIN / COMPLEMENT"/>
    <property type="match status" value="1"/>
</dbReference>
<sequence length="1291" mass="145305">MCFRVAIYCLLLGTATKRVLADEGDYITIFTTRSWVENEDVSIILANMDNAPGTFEIENIGMEQGDVLVSTTVDPKHVQLYVIPSEWSATGEEAIQLDIVTSAGQPEEARLTGQIERTAQPKVLIQLNDVFHTPGDFLKYRILLTDGLNKPLGRTKRPFNLTIVLEHDTQQTVVSRDVQLYPGEIYSGEHLFVDDRDLGNWTVAVTIGEQTTSKQFQVILYSAPVHQITIDTGELITLQDTEIAITIDAMYSFGKPIRGTLQMKVYSDEDHVVERTVSIAGRKMVQIPMQEVVPKGSPPLETKTLHINATVTTTNGLSQRTYNQARAIPMYASPYKLVVERTVGFTPGQNATVFLKILRANGASLNGLEDDAEMVSFTTDDSGEVFTANLEYRNMSASITLEPAYSPQLYVRILQPKQYRKRDAFKLAIVASYAMDGVLTIIRKHNGENVPHYIECSMQNYQELFVPTVRLQDVKRVYVFARFEGTLMQASASYKEPALSEKVHLSVDEGSIKVFSNEDASRVGIAVYEGSLDAAQLKNIYTRAMFNGTTYPKIEEIFPLSINDLIVSPLPEQGEVDKQQNPKSINRLLLWEEGTISNRQAVFQFVPPPHINQMIVTAFVFSPTGGLGIAEPIQWQRQQDIEIYLHIPYSAKKLEPVTVDVYIVNNRNEKVDFVLVELLNYANEFHFLNNSGRIDATKKTVYGRLRPNEVQRTEFLIRPKKLGSITLRANAYTESNLFARAETILRTISESVRRTDSIVRLFNVDNSSQQLDDIKLPIPRTVDPGTEKITITLDRQQTEMASLTTSMLLDKLIQTDPLTMAMRAALTLEVLALGGLQWNERKALAERQMNESITKIMAYKNVDGSFTIPDHHTPSSACWDTIIAVQALTFANDRLASASLAETILKTLQWIKSKQAPDGHFCTDDGEQSELERVDKTAHVLLLLLHMKNYIMRHVSAIDRARNYLLSSTSTLHSSYHLALAGHVLQLSLERPTGTEDRTMINRQASHILIGILQARQQSASGSKVWFNKPSSTPDLEATAYALMLMTSKKFLYDAGPIVNWMKEQPYRRVVNASITPNSHIALRALIDYAKHTTFLEKRYIAKVTAKDRTGVIARHELTHRDIGSQVWILPSTTRTVSFTIEGTISGALRIHYSYMESVTLQGKKFNIDVLRYGTSNEDYTDWRVCLRFLPKGFYEKTRMVTCEIAFPTGYIALDDSVDELNQLDGVVATVLRNDETQLSITFEEIGVQQKCFNVSGFRQNIETRQLPGTIKVFDVTDESNVAFKQLDTKT</sequence>
<dbReference type="EMBL" id="AAAB01008944">
    <property type="status" value="NOT_ANNOTATED_CDS"/>
    <property type="molecule type" value="Genomic_DNA"/>
</dbReference>
<dbReference type="Gene3D" id="2.60.120.1540">
    <property type="match status" value="1"/>
</dbReference>
<evidence type="ECO:0000259" key="3">
    <source>
        <dbReference type="SMART" id="SM01360"/>
    </source>
</evidence>
<reference evidence="5 6" key="1">
    <citation type="journal article" date="2002" name="Science">
        <title>The genome sequence of the malaria mosquito Anopheles gambiae.</title>
        <authorList>
            <person name="Holt R.A."/>
            <person name="Subramanian G.M."/>
            <person name="Halpern A."/>
            <person name="Sutton G.G."/>
            <person name="Charlab R."/>
            <person name="Nusskern D.R."/>
            <person name="Wincker P."/>
            <person name="Clark A.G."/>
            <person name="Ribeiro J.M."/>
            <person name="Wides R."/>
            <person name="Salzberg S.L."/>
            <person name="Loftus B."/>
            <person name="Yandell M."/>
            <person name="Majoros W.H."/>
            <person name="Rusch D.B."/>
            <person name="Lai Z."/>
            <person name="Kraft C.L."/>
            <person name="Abril J.F."/>
            <person name="Anthouard V."/>
            <person name="Arensburger P."/>
            <person name="Atkinson P.W."/>
            <person name="Baden H."/>
            <person name="de Berardinis V."/>
            <person name="Baldwin D."/>
            <person name="Benes V."/>
            <person name="Biedler J."/>
            <person name="Blass C."/>
            <person name="Bolanos R."/>
            <person name="Boscus D."/>
            <person name="Barnstead M."/>
            <person name="Cai S."/>
            <person name="Center A."/>
            <person name="Chaturverdi K."/>
            <person name="Christophides G.K."/>
            <person name="Chrystal M.A."/>
            <person name="Clamp M."/>
            <person name="Cravchik A."/>
            <person name="Curwen V."/>
            <person name="Dana A."/>
            <person name="Delcher A."/>
            <person name="Dew I."/>
            <person name="Evans C.A."/>
            <person name="Flanigan M."/>
            <person name="Grundschober-Freimoser A."/>
            <person name="Friedli L."/>
            <person name="Gu Z."/>
            <person name="Guan P."/>
            <person name="Guigo R."/>
            <person name="Hillenmeyer M.E."/>
            <person name="Hladun S.L."/>
            <person name="Hogan J.R."/>
            <person name="Hong Y.S."/>
            <person name="Hoover J."/>
            <person name="Jaillon O."/>
            <person name="Ke Z."/>
            <person name="Kodira C."/>
            <person name="Kokoza E."/>
            <person name="Koutsos A."/>
            <person name="Letunic I."/>
            <person name="Levitsky A."/>
            <person name="Liang Y."/>
            <person name="Lin J.J."/>
            <person name="Lobo N.F."/>
            <person name="Lopez J.R."/>
            <person name="Malek J.A."/>
            <person name="McIntosh T.C."/>
            <person name="Meister S."/>
            <person name="Miller J."/>
            <person name="Mobarry C."/>
            <person name="Mongin E."/>
            <person name="Murphy S.D."/>
            <person name="O'Brochta D.A."/>
            <person name="Pfannkoch C."/>
            <person name="Qi R."/>
            <person name="Regier M.A."/>
            <person name="Remington K."/>
            <person name="Shao H."/>
            <person name="Sharakhova M.V."/>
            <person name="Sitter C.D."/>
            <person name="Shetty J."/>
            <person name="Smith T.J."/>
            <person name="Strong R."/>
            <person name="Sun J."/>
            <person name="Thomasova D."/>
            <person name="Ton L.Q."/>
            <person name="Topalis P."/>
            <person name="Tu Z."/>
            <person name="Unger M.F."/>
            <person name="Walenz B."/>
            <person name="Wang A."/>
            <person name="Wang J."/>
            <person name="Wang M."/>
            <person name="Wang X."/>
            <person name="Woodford K.J."/>
            <person name="Wortman J.R."/>
            <person name="Wu M."/>
            <person name="Yao A."/>
            <person name="Zdobnov E.M."/>
            <person name="Zhang H."/>
            <person name="Zhao Q."/>
            <person name="Zhao S."/>
            <person name="Zhu S.C."/>
            <person name="Zhimulev I."/>
            <person name="Coluzzi M."/>
            <person name="della Torre A."/>
            <person name="Roth C.W."/>
            <person name="Louis C."/>
            <person name="Kalush F."/>
            <person name="Mural R.J."/>
            <person name="Myers E.W."/>
            <person name="Adams M.D."/>
            <person name="Smith H.O."/>
            <person name="Broder S."/>
            <person name="Gardner M.J."/>
            <person name="Fraser C.M."/>
            <person name="Birney E."/>
            <person name="Bork P."/>
            <person name="Brey P.T."/>
            <person name="Venter J.C."/>
            <person name="Weissenbach J."/>
            <person name="Kafatos F.C."/>
            <person name="Collins F.H."/>
            <person name="Hoffman S.L."/>
        </authorList>
    </citation>
    <scope>NUCLEOTIDE SEQUENCE [LARGE SCALE GENOMIC DNA]</scope>
    <source>
        <strain evidence="5 6">PEST</strain>
    </source>
</reference>
<dbReference type="InterPro" id="IPR001599">
    <property type="entry name" value="Macroglobln_a2"/>
</dbReference>
<dbReference type="SMART" id="SM01361">
    <property type="entry name" value="A2M_recep"/>
    <property type="match status" value="1"/>
</dbReference>
<feature type="domain" description="Alpha-2-macroglobulin" evidence="3">
    <location>
        <begin position="588"/>
        <end position="678"/>
    </location>
</feature>
<dbReference type="Pfam" id="PF00207">
    <property type="entry name" value="A2M"/>
    <property type="match status" value="1"/>
</dbReference>
<dbReference type="InterPro" id="IPR050473">
    <property type="entry name" value="A2M/Complement_sys"/>
</dbReference>
<keyword evidence="1" id="KW-0732">Signal</keyword>
<dbReference type="Proteomes" id="UP000007062">
    <property type="component" value="Chromosome 3R"/>
</dbReference>
<dbReference type="InParanoid" id="A0A1S4GYV9"/>
<organism evidence="5 6">
    <name type="scientific">Anopheles gambiae</name>
    <name type="common">African malaria mosquito</name>
    <dbReference type="NCBI Taxonomy" id="7165"/>
    <lineage>
        <taxon>Eukaryota</taxon>
        <taxon>Metazoa</taxon>
        <taxon>Ecdysozoa</taxon>
        <taxon>Arthropoda</taxon>
        <taxon>Hexapoda</taxon>
        <taxon>Insecta</taxon>
        <taxon>Pterygota</taxon>
        <taxon>Neoptera</taxon>
        <taxon>Endopterygota</taxon>
        <taxon>Diptera</taxon>
        <taxon>Nematocera</taxon>
        <taxon>Culicoidea</taxon>
        <taxon>Culicidae</taxon>
        <taxon>Anophelinae</taxon>
        <taxon>Anopheles</taxon>
    </lineage>
</organism>
<dbReference type="GO" id="GO:0004866">
    <property type="term" value="F:endopeptidase inhibitor activity"/>
    <property type="evidence" value="ECO:0007669"/>
    <property type="project" value="InterPro"/>
</dbReference>
<reference evidence="5 6" key="2">
    <citation type="journal article" date="2004" name="Trends Parasitol.">
        <title>The Anopheles gambiae genome: an update.</title>
        <authorList>
            <person name="Mongin E."/>
            <person name="Louis C."/>
            <person name="Holt R.A."/>
            <person name="Birney E."/>
            <person name="Collins F.H."/>
        </authorList>
    </citation>
    <scope>NUCLEOTIDE SEQUENCE [LARGE SCALE GENOMIC DNA]</scope>
    <source>
        <strain evidence="5 6">PEST</strain>
    </source>
</reference>
<keyword evidence="2" id="KW-0882">Thioester bond</keyword>
<feature type="domain" description="Alpha-macroglobulin receptor-binding" evidence="4">
    <location>
        <begin position="1198"/>
        <end position="1285"/>
    </location>
</feature>
<name>A0A1S4GYV9_ANOGA</name>
<dbReference type="EnsemblMetazoa" id="AGAP008654-RA">
    <property type="protein sequence ID" value="AGAP008654-PA"/>
    <property type="gene ID" value="AGAP008654"/>
</dbReference>
<dbReference type="InterPro" id="IPR013783">
    <property type="entry name" value="Ig-like_fold"/>
</dbReference>
<dbReference type="Pfam" id="PF07678">
    <property type="entry name" value="TED_complement"/>
    <property type="match status" value="1"/>
</dbReference>
<evidence type="ECO:0000259" key="4">
    <source>
        <dbReference type="SMART" id="SM01361"/>
    </source>
</evidence>
<dbReference type="Pfam" id="PF17791">
    <property type="entry name" value="MG3"/>
    <property type="match status" value="1"/>
</dbReference>
<dbReference type="InterPro" id="IPR008930">
    <property type="entry name" value="Terpenoid_cyclase/PrenylTrfase"/>
</dbReference>
<dbReference type="InterPro" id="IPR009048">
    <property type="entry name" value="A-macroglobulin_rcpt-bd"/>
</dbReference>
<dbReference type="SMART" id="SM01360">
    <property type="entry name" value="A2M"/>
    <property type="match status" value="1"/>
</dbReference>
<dbReference type="SUPFAM" id="SSF49410">
    <property type="entry name" value="Alpha-macroglobulin receptor domain"/>
    <property type="match status" value="1"/>
</dbReference>
<evidence type="ECO:0000313" key="5">
    <source>
        <dbReference type="EnsemblMetazoa" id="AGAP008654-PA"/>
    </source>
</evidence>
<keyword evidence="6" id="KW-1185">Reference proteome</keyword>
<dbReference type="InterPro" id="IPR041555">
    <property type="entry name" value="MG3"/>
</dbReference>
<dbReference type="VEuPathDB" id="VectorBase:AGAP008654"/>
<evidence type="ECO:0000256" key="1">
    <source>
        <dbReference type="ARBA" id="ARBA00022729"/>
    </source>
</evidence>
<protein>
    <submittedName>
        <fullName evidence="5">Uncharacterized protein</fullName>
    </submittedName>
</protein>